<evidence type="ECO:0000313" key="3">
    <source>
        <dbReference type="Proteomes" id="UP000836841"/>
    </source>
</evidence>
<evidence type="ECO:0000313" key="2">
    <source>
        <dbReference type="EMBL" id="CAH2053107.1"/>
    </source>
</evidence>
<evidence type="ECO:0000256" key="1">
    <source>
        <dbReference type="SAM" id="MobiDB-lite"/>
    </source>
</evidence>
<keyword evidence="3" id="KW-1185">Reference proteome</keyword>
<gene>
    <name evidence="2" type="ORF">TAV2_LOCUS9139</name>
</gene>
<dbReference type="EMBL" id="OU466859">
    <property type="protein sequence ID" value="CAH2053107.1"/>
    <property type="molecule type" value="Genomic_DNA"/>
</dbReference>
<accession>A0AAU9RXG9</accession>
<dbReference type="Proteomes" id="UP000836841">
    <property type="component" value="Chromosome 3"/>
</dbReference>
<dbReference type="AlphaFoldDB" id="A0AAU9RXG9"/>
<organism evidence="2 3">
    <name type="scientific">Thlaspi arvense</name>
    <name type="common">Field penny-cress</name>
    <dbReference type="NCBI Taxonomy" id="13288"/>
    <lineage>
        <taxon>Eukaryota</taxon>
        <taxon>Viridiplantae</taxon>
        <taxon>Streptophyta</taxon>
        <taxon>Embryophyta</taxon>
        <taxon>Tracheophyta</taxon>
        <taxon>Spermatophyta</taxon>
        <taxon>Magnoliopsida</taxon>
        <taxon>eudicotyledons</taxon>
        <taxon>Gunneridae</taxon>
        <taxon>Pentapetalae</taxon>
        <taxon>rosids</taxon>
        <taxon>malvids</taxon>
        <taxon>Brassicales</taxon>
        <taxon>Brassicaceae</taxon>
        <taxon>Thlaspideae</taxon>
        <taxon>Thlaspi</taxon>
    </lineage>
</organism>
<reference evidence="2 3" key="1">
    <citation type="submission" date="2022-03" db="EMBL/GenBank/DDBJ databases">
        <authorList>
            <person name="Nunn A."/>
            <person name="Chopra R."/>
            <person name="Nunn A."/>
            <person name="Contreras Garrido A."/>
        </authorList>
    </citation>
    <scope>NUCLEOTIDE SEQUENCE [LARGE SCALE GENOMIC DNA]</scope>
</reference>
<feature type="region of interest" description="Disordered" evidence="1">
    <location>
        <begin position="15"/>
        <end position="58"/>
    </location>
</feature>
<name>A0AAU9RXG9_THLAR</name>
<sequence length="86" mass="9694">MELVQMQKNLQDYTKSLFLEEEPERQNGSYSAEKQRKKASSKEGAPSPGSGIKRRRSLTDRSIATRTAAVFVEAELKILLLCSFQS</sequence>
<proteinExistence type="predicted"/>
<protein>
    <submittedName>
        <fullName evidence="2">Uncharacterized protein</fullName>
    </submittedName>
</protein>